<dbReference type="EMBL" id="CADEBC010000563">
    <property type="protein sequence ID" value="CAB3254454.1"/>
    <property type="molecule type" value="Genomic_DNA"/>
</dbReference>
<dbReference type="Proteomes" id="UP000494106">
    <property type="component" value="Unassembled WGS sequence"/>
</dbReference>
<reference evidence="1 2" key="1">
    <citation type="submission" date="2020-04" db="EMBL/GenBank/DDBJ databases">
        <authorList>
            <person name="Wallbank WR R."/>
            <person name="Pardo Diaz C."/>
            <person name="Kozak K."/>
            <person name="Martin S."/>
            <person name="Jiggins C."/>
            <person name="Moest M."/>
            <person name="Warren A I."/>
            <person name="Byers J.R.P. K."/>
            <person name="Montejo-Kovacevich G."/>
            <person name="Yen C E."/>
        </authorList>
    </citation>
    <scope>NUCLEOTIDE SEQUENCE [LARGE SCALE GENOMIC DNA]</scope>
</reference>
<accession>A0A8S1B8J1</accession>
<dbReference type="AlphaFoldDB" id="A0A8S1B8J1"/>
<protein>
    <submittedName>
        <fullName evidence="1">Uncharacterized protein</fullName>
    </submittedName>
</protein>
<evidence type="ECO:0000313" key="1">
    <source>
        <dbReference type="EMBL" id="CAB3254454.1"/>
    </source>
</evidence>
<keyword evidence="2" id="KW-1185">Reference proteome</keyword>
<gene>
    <name evidence="1" type="ORF">APLA_LOCUS14543</name>
</gene>
<name>A0A8S1B8J1_ARCPL</name>
<comment type="caution">
    <text evidence="1">The sequence shown here is derived from an EMBL/GenBank/DDBJ whole genome shotgun (WGS) entry which is preliminary data.</text>
</comment>
<sequence>MATIGVFRLLLDTFSMVHKKSTWDSSALFYETMMNTKSSEGKWEENWRELVFCCPAEDAPDAGKYKKISSFHKCLIKKAWPAAKSVRSDYLSREHPSHRT</sequence>
<evidence type="ECO:0000313" key="2">
    <source>
        <dbReference type="Proteomes" id="UP000494106"/>
    </source>
</evidence>
<organism evidence="1 2">
    <name type="scientific">Arctia plantaginis</name>
    <name type="common">Wood tiger moth</name>
    <name type="synonym">Phalaena plantaginis</name>
    <dbReference type="NCBI Taxonomy" id="874455"/>
    <lineage>
        <taxon>Eukaryota</taxon>
        <taxon>Metazoa</taxon>
        <taxon>Ecdysozoa</taxon>
        <taxon>Arthropoda</taxon>
        <taxon>Hexapoda</taxon>
        <taxon>Insecta</taxon>
        <taxon>Pterygota</taxon>
        <taxon>Neoptera</taxon>
        <taxon>Endopterygota</taxon>
        <taxon>Lepidoptera</taxon>
        <taxon>Glossata</taxon>
        <taxon>Ditrysia</taxon>
        <taxon>Noctuoidea</taxon>
        <taxon>Erebidae</taxon>
        <taxon>Arctiinae</taxon>
        <taxon>Arctia</taxon>
    </lineage>
</organism>
<proteinExistence type="predicted"/>